<dbReference type="OrthoDB" id="8521382at2"/>
<dbReference type="EMBL" id="SIXI01000004">
    <property type="protein sequence ID" value="TBO30199.1"/>
    <property type="molecule type" value="Genomic_DNA"/>
</dbReference>
<dbReference type="NCBIfam" id="TIGR02099">
    <property type="entry name" value="YhdP family protein"/>
    <property type="match status" value="1"/>
</dbReference>
<dbReference type="PANTHER" id="PTHR38690">
    <property type="entry name" value="PROTEASE-RELATED"/>
    <property type="match status" value="1"/>
</dbReference>
<keyword evidence="2" id="KW-1133">Transmembrane helix</keyword>
<reference evidence="4 5" key="1">
    <citation type="submission" date="2019-02" db="EMBL/GenBank/DDBJ databases">
        <title>Aquabacterium sp. strain KMB7.</title>
        <authorList>
            <person name="Chen W.-M."/>
        </authorList>
    </citation>
    <scope>NUCLEOTIDE SEQUENCE [LARGE SCALE GENOMIC DNA]</scope>
    <source>
        <strain evidence="4 5">KMB7</strain>
    </source>
</reference>
<protein>
    <submittedName>
        <fullName evidence="4">TIGR02099 family protein</fullName>
    </submittedName>
</protein>
<proteinExistence type="predicted"/>
<name>A0A4Q9H160_9BURK</name>
<keyword evidence="5" id="KW-1185">Reference proteome</keyword>
<gene>
    <name evidence="4" type="ORF">EYS42_10900</name>
</gene>
<dbReference type="Pfam" id="PF13116">
    <property type="entry name" value="YhdP"/>
    <property type="match status" value="1"/>
</dbReference>
<sequence length="1469" mass="159560">MPHSPSEHHPTRPDTVGHRAPRSGSLVRGLARWTLLTVGVTLAALVAAWWILLHQIVPKIGQWREPIAQQASALLGMPVQIGQLSGKARGWLPELTLDNVVLNDTAGQPALRLPQVVVRLSSATFSPRALWRQEVHVDELTLVRPSLDIRRDTQGRLHVAGRVIDLQQGPTGDHQPLLDWLLSQRLLRIEQGRIQWHDEWRQAPPLALEQVDLSMRMRNNLIRRSHDWTLSATPPAAFGQRGRFEARITQPLWLREGVATSEPHWWSRWIGSPTASSDWRSWSGRASVVLPQVDVQALRHHAQLPFDLQGGHGALSLHLDMVQGQPRQVGLDVSISDVNLRLARELPALRFRRIDGHIEALHEPTRTQLAWQKLTFQTDDGLTWPASQARLQWRHPAASPSAGTAGPSALLPELQGEAWERTLDGQLDIDHLDLAILARLADRLPLAAGLREQLQALAPRGVARQLSLSWEGPALAPRTYSTRGQLVGAAWDAAGYPGLSGANLSFQATQNGGQASADIGQGWVEFPGVFDEPRIPVQQLKAQVGWTVTPRAGLPPMLAVDVKDAHFANDDAEGTVSARWETGPGEGVGAEGRYPGRMTLKGMLSRARGDRVWRYLPSSILVDARHYVRDAVREGHASQVQFALNGDLWHFPFPKDQGGHFHVHVPLQDVTLDYVPMARKASAQGAGASAGASADPYWPMFSRLNGRLIFEGQSMRIEDATAVLQGVGSGGYRLQSVRGEIDDLAADEPVLRIEGKGQGPLDDLLHYVNTSPVGAWTDQLLQQAQGRGDARLELALDIPLARVEKATVKGQVSLQDKDQAALRLSPGMPWLSQARGTVQFTENSIQVQTQTRVLGQDIRLSGERDAQGVPRFTANGLLTAEGLRNSTEWPALARLARQMSGQTPLTVSVALARSRGASGGAASNKGGSLRPELQLHSTLQGLGLTLPAPFAKNPQDAWPLKITHRTEGAQGESDHLSVELASPQALNLDYRRERTEGRMKVRQGTLLLGTNSGAGGYADRVIARAQLPVLDLDAWQAVLATLNEPSATPTAPLAGTPVAPSTTPAAETWSELLPSSVQFRVADLVWRQRHFKDMSVALSQPAPRQWRAQVEAPLMAGTVDVRQDGANRKVQARLSRLSVPAAEADQLERQGALQLMGEETPAVPALDLVIDQFEWRGLPLGRLEVEAVNRPLQASGLTEWRLARLKLASPDATLTASGNWAPVGAQASATPFPPMGKGAAAHRAAFTFTLDLQNTGGLMGRLGQPQTLKGGRGKLSGQVSWLGSPLEPHAASLQGEMKVIIDEGQFLKAEPGMAKLLGVLSLQSLPRRLVLDFRDVFQQGFAFDRIEGDVRVQQGVADTRNLRMRGVQAIVLMEGQADLSQETQNLRVFVVPEINAGTASLAYAAINPAVGLGTFIAQVLLRKTVVEASTREFTVKGSWADPQVERVPRTSVPTAELPQGGTAKAQSGG</sequence>
<evidence type="ECO:0000256" key="2">
    <source>
        <dbReference type="SAM" id="Phobius"/>
    </source>
</evidence>
<dbReference type="Proteomes" id="UP000292120">
    <property type="component" value="Unassembled WGS sequence"/>
</dbReference>
<feature type="region of interest" description="Disordered" evidence="1">
    <location>
        <begin position="1"/>
        <end position="22"/>
    </location>
</feature>
<feature type="region of interest" description="Disordered" evidence="1">
    <location>
        <begin position="1445"/>
        <end position="1469"/>
    </location>
</feature>
<feature type="region of interest" description="Disordered" evidence="1">
    <location>
        <begin position="1046"/>
        <end position="1065"/>
    </location>
</feature>
<dbReference type="PANTHER" id="PTHR38690:SF1">
    <property type="entry name" value="PROTEASE"/>
    <property type="match status" value="1"/>
</dbReference>
<comment type="caution">
    <text evidence="4">The sequence shown here is derived from an EMBL/GenBank/DDBJ whole genome shotgun (WGS) entry which is preliminary data.</text>
</comment>
<evidence type="ECO:0000313" key="4">
    <source>
        <dbReference type="EMBL" id="TBO30199.1"/>
    </source>
</evidence>
<feature type="compositionally biased region" description="Basic and acidic residues" evidence="1">
    <location>
        <begin position="1"/>
        <end position="17"/>
    </location>
</feature>
<keyword evidence="2" id="KW-0472">Membrane</keyword>
<dbReference type="RefSeq" id="WP_130968192.1">
    <property type="nucleotide sequence ID" value="NZ_SIXI01000004.1"/>
</dbReference>
<accession>A0A4Q9H160</accession>
<feature type="transmembrane region" description="Helical" evidence="2">
    <location>
        <begin position="30"/>
        <end position="52"/>
    </location>
</feature>
<dbReference type="InterPro" id="IPR025263">
    <property type="entry name" value="YhdP_central"/>
</dbReference>
<keyword evidence="2" id="KW-0812">Transmembrane</keyword>
<evidence type="ECO:0000256" key="1">
    <source>
        <dbReference type="SAM" id="MobiDB-lite"/>
    </source>
</evidence>
<feature type="domain" description="YhdP central" evidence="3">
    <location>
        <begin position="31"/>
        <end position="1444"/>
    </location>
</feature>
<dbReference type="InterPro" id="IPR011836">
    <property type="entry name" value="YhdP"/>
</dbReference>
<organism evidence="4 5">
    <name type="scientific">Aquabacterium lacunae</name>
    <dbReference type="NCBI Taxonomy" id="2528630"/>
    <lineage>
        <taxon>Bacteria</taxon>
        <taxon>Pseudomonadati</taxon>
        <taxon>Pseudomonadota</taxon>
        <taxon>Betaproteobacteria</taxon>
        <taxon>Burkholderiales</taxon>
        <taxon>Aquabacterium</taxon>
    </lineage>
</organism>
<evidence type="ECO:0000259" key="3">
    <source>
        <dbReference type="Pfam" id="PF13116"/>
    </source>
</evidence>
<evidence type="ECO:0000313" key="5">
    <source>
        <dbReference type="Proteomes" id="UP000292120"/>
    </source>
</evidence>